<dbReference type="EMBL" id="CP076132">
    <property type="protein sequence ID" value="QWG03036.1"/>
    <property type="molecule type" value="Genomic_DNA"/>
</dbReference>
<keyword evidence="4" id="KW-1185">Reference proteome</keyword>
<evidence type="ECO:0000313" key="3">
    <source>
        <dbReference type="EMBL" id="QWG03036.1"/>
    </source>
</evidence>
<sequence>MMLDCIMSIDDDDATNFYNQTIIKRLNIIKDHLVYDDAEKALTYLSQPSEEIKVPDLILLDINMPKVNGWDFLDKYVANGFDKKFDKTKIIVITTSNNPSDLMKVEKYDCVAGLENKVIDPEKIKNLFSNYFGYSFT</sequence>
<dbReference type="InterPro" id="IPR011006">
    <property type="entry name" value="CheY-like_superfamily"/>
</dbReference>
<feature type="modified residue" description="4-aspartylphosphate" evidence="1">
    <location>
        <position position="61"/>
    </location>
</feature>
<reference evidence="3 4" key="1">
    <citation type="submission" date="2021-05" db="EMBL/GenBank/DDBJ databases">
        <title>Comparative genomic studies on the polysaccharide-degrading batcterial strains of the Flammeovirga genus.</title>
        <authorList>
            <person name="Zewei F."/>
            <person name="Zheng Z."/>
            <person name="Yu L."/>
            <person name="Ruyue G."/>
            <person name="Yanhong M."/>
            <person name="Yuanyuan C."/>
            <person name="Jingyan G."/>
            <person name="Wenjun H."/>
        </authorList>
    </citation>
    <scope>NUCLEOTIDE SEQUENCE [LARGE SCALE GENOMIC DNA]</scope>
    <source>
        <strain evidence="3 4">NBRC:100898</strain>
    </source>
</reference>
<protein>
    <submittedName>
        <fullName evidence="3">Response regulator</fullName>
    </submittedName>
</protein>
<feature type="domain" description="Response regulatory" evidence="2">
    <location>
        <begin position="5"/>
        <end position="132"/>
    </location>
</feature>
<dbReference type="PROSITE" id="PS50110">
    <property type="entry name" value="RESPONSE_REGULATORY"/>
    <property type="match status" value="1"/>
</dbReference>
<evidence type="ECO:0000259" key="2">
    <source>
        <dbReference type="PROSITE" id="PS50110"/>
    </source>
</evidence>
<organism evidence="3 4">
    <name type="scientific">Flammeovirga yaeyamensis</name>
    <dbReference type="NCBI Taxonomy" id="367791"/>
    <lineage>
        <taxon>Bacteria</taxon>
        <taxon>Pseudomonadati</taxon>
        <taxon>Bacteroidota</taxon>
        <taxon>Cytophagia</taxon>
        <taxon>Cytophagales</taxon>
        <taxon>Flammeovirgaceae</taxon>
        <taxon>Flammeovirga</taxon>
    </lineage>
</organism>
<accession>A0AAX1N704</accession>
<name>A0AAX1N704_9BACT</name>
<evidence type="ECO:0000256" key="1">
    <source>
        <dbReference type="PROSITE-ProRule" id="PRU00169"/>
    </source>
</evidence>
<dbReference type="GO" id="GO:0000160">
    <property type="term" value="P:phosphorelay signal transduction system"/>
    <property type="evidence" value="ECO:0007669"/>
    <property type="project" value="InterPro"/>
</dbReference>
<dbReference type="Proteomes" id="UP000678679">
    <property type="component" value="Chromosome 1"/>
</dbReference>
<dbReference type="Gene3D" id="3.40.50.2300">
    <property type="match status" value="1"/>
</dbReference>
<gene>
    <name evidence="3" type="ORF">KMW28_05495</name>
</gene>
<dbReference type="InterPro" id="IPR052893">
    <property type="entry name" value="TCS_response_regulator"/>
</dbReference>
<keyword evidence="1" id="KW-0597">Phosphoprotein</keyword>
<dbReference type="RefSeq" id="WP_084005836.1">
    <property type="nucleotide sequence ID" value="NZ_CP076132.1"/>
</dbReference>
<dbReference type="Pfam" id="PF00072">
    <property type="entry name" value="Response_reg"/>
    <property type="match status" value="1"/>
</dbReference>
<dbReference type="InterPro" id="IPR001789">
    <property type="entry name" value="Sig_transdc_resp-reg_receiver"/>
</dbReference>
<proteinExistence type="predicted"/>
<evidence type="ECO:0000313" key="4">
    <source>
        <dbReference type="Proteomes" id="UP000678679"/>
    </source>
</evidence>
<dbReference type="PANTHER" id="PTHR44520:SF2">
    <property type="entry name" value="RESPONSE REGULATOR RCP1"/>
    <property type="match status" value="1"/>
</dbReference>
<dbReference type="AlphaFoldDB" id="A0AAX1N704"/>
<dbReference type="KEGG" id="fya:KMW28_05495"/>
<dbReference type="PANTHER" id="PTHR44520">
    <property type="entry name" value="RESPONSE REGULATOR RCP1-RELATED"/>
    <property type="match status" value="1"/>
</dbReference>
<dbReference type="SUPFAM" id="SSF52172">
    <property type="entry name" value="CheY-like"/>
    <property type="match status" value="1"/>
</dbReference>